<accession>A0AAQ3U4T2</accession>
<name>A0AAQ3U4T2_PASNO</name>
<keyword evidence="4" id="KW-1185">Reference proteome</keyword>
<protein>
    <recommendedName>
        <fullName evidence="2">Disease resistance protein At4g27190-like leucine-rich repeats domain-containing protein</fullName>
    </recommendedName>
</protein>
<dbReference type="PANTHER" id="PTHR33463:SF209">
    <property type="entry name" value="DISEASE RESISTANCE PROTEIN RPS2-LIKE"/>
    <property type="match status" value="1"/>
</dbReference>
<feature type="domain" description="Disease resistance protein At4g27190-like leucine-rich repeats" evidence="2">
    <location>
        <begin position="951"/>
        <end position="1060"/>
    </location>
</feature>
<dbReference type="SUPFAM" id="SSF52058">
    <property type="entry name" value="L domain-like"/>
    <property type="match status" value="1"/>
</dbReference>
<dbReference type="InterPro" id="IPR057135">
    <property type="entry name" value="At4g27190-like_LRR"/>
</dbReference>
<dbReference type="PANTHER" id="PTHR33463">
    <property type="entry name" value="NB-ARC DOMAIN-CONTAINING PROTEIN-RELATED"/>
    <property type="match status" value="1"/>
</dbReference>
<reference evidence="3 4" key="1">
    <citation type="submission" date="2024-02" db="EMBL/GenBank/DDBJ databases">
        <title>High-quality chromosome-scale genome assembly of Pensacola bahiagrass (Paspalum notatum Flugge var. saurae).</title>
        <authorList>
            <person name="Vega J.M."/>
            <person name="Podio M."/>
            <person name="Orjuela J."/>
            <person name="Siena L.A."/>
            <person name="Pessino S.C."/>
            <person name="Combes M.C."/>
            <person name="Mariac C."/>
            <person name="Albertini E."/>
            <person name="Pupilli F."/>
            <person name="Ortiz J.P.A."/>
            <person name="Leblanc O."/>
        </authorList>
    </citation>
    <scope>NUCLEOTIDE SEQUENCE [LARGE SCALE GENOMIC DNA]</scope>
    <source>
        <strain evidence="3">R1</strain>
        <tissue evidence="3">Leaf</tissue>
    </source>
</reference>
<feature type="compositionally biased region" description="Basic residues" evidence="1">
    <location>
        <begin position="1"/>
        <end position="35"/>
    </location>
</feature>
<evidence type="ECO:0000259" key="2">
    <source>
        <dbReference type="Pfam" id="PF23247"/>
    </source>
</evidence>
<organism evidence="3 4">
    <name type="scientific">Paspalum notatum var. saurae</name>
    <dbReference type="NCBI Taxonomy" id="547442"/>
    <lineage>
        <taxon>Eukaryota</taxon>
        <taxon>Viridiplantae</taxon>
        <taxon>Streptophyta</taxon>
        <taxon>Embryophyta</taxon>
        <taxon>Tracheophyta</taxon>
        <taxon>Spermatophyta</taxon>
        <taxon>Magnoliopsida</taxon>
        <taxon>Liliopsida</taxon>
        <taxon>Poales</taxon>
        <taxon>Poaceae</taxon>
        <taxon>PACMAD clade</taxon>
        <taxon>Panicoideae</taxon>
        <taxon>Andropogonodae</taxon>
        <taxon>Paspaleae</taxon>
        <taxon>Paspalinae</taxon>
        <taxon>Paspalum</taxon>
    </lineage>
</organism>
<dbReference type="AlphaFoldDB" id="A0AAQ3U4T2"/>
<dbReference type="Gene3D" id="3.80.10.10">
    <property type="entry name" value="Ribonuclease Inhibitor"/>
    <property type="match status" value="2"/>
</dbReference>
<dbReference type="EMBL" id="CP144751">
    <property type="protein sequence ID" value="WVZ83887.1"/>
    <property type="molecule type" value="Genomic_DNA"/>
</dbReference>
<dbReference type="Proteomes" id="UP001341281">
    <property type="component" value="Chromosome 07"/>
</dbReference>
<proteinExistence type="predicted"/>
<evidence type="ECO:0000256" key="1">
    <source>
        <dbReference type="SAM" id="MobiDB-lite"/>
    </source>
</evidence>
<feature type="region of interest" description="Disordered" evidence="1">
    <location>
        <begin position="1"/>
        <end position="43"/>
    </location>
</feature>
<evidence type="ECO:0000313" key="4">
    <source>
        <dbReference type="Proteomes" id="UP001341281"/>
    </source>
</evidence>
<evidence type="ECO:0000313" key="3">
    <source>
        <dbReference type="EMBL" id="WVZ83887.1"/>
    </source>
</evidence>
<sequence>MARRRRRGANRSRVDARRRRRHRASQGRVGARRRAGGGGASRRVGIPPAAGWVRFWRSASWAEPAAAGAKEIGIEADSINDAAEEIIGFLKGPNTGDVIYFHGWDGLGASAVLRAVVERLTRPSSASASTAEGQGGGTRMEEVGVDKVIHIDCSEWRNMRALQRAIAEELKLPQRVFAIFDEQDEEDDYNGVEQGSRGVIPSVKEALYNELSSCRFLVVFHNGSCSYIDLWECGVPITGFMNKKVLWTTSQGRFHIRPEQGMTEESAGSSDVAIHMEADLDDKAIALDFLRRLLHIEAEEVAGLCPGHKNSMSPKVVLGCLLYRALRHEEYGIDWATHAANYWVCDGGILPVSGEDVIINGGASAWDTCDALHRNMNLEFDKGDAECLSEILLLSGEEWRRTSNRWVSATHQKFETEISVPPQATSFFYTATGRASASTTDDGKNAAVVATVMLKLEDSMFGHSDDGSNLQVLHLCYCTFSFSSPPFRRCRKLRFLLLHHCKNKDGAPVAAAAETSAANQDHLGSSAACCFQKSLWVLELSHTEWHWLLSEETLAQMDELRELHLKGVGFIKRLTNKCYGKNSQSSTLLLPNLTKLRLILETGVEDDIDEVDLSCSSILNTIQIINNAATSTKVERISLRGCTQMKNLHLMGPFLEVVELDLSGTQIETLDLLTTARDDYMRIRRLFLLGCEKLRAILWPQDKWIDLDVVLIDTTNHAEWSDMEGNSSKHEDHRPRNIICVRDARLFRSLQLVRISVGVCVQISSTRASQGINSSTRGDRGQQLTRRHANLYNTDHGIISTFKKSSEASGMTWWMWPCPRIPTEPEGSHCYIGIQDQPPTELLQQSTIQENRATTLPAFVSWDARTLHLHDSLSITSIPGPIPPTIQSRYYISWPDLMWCRLERCPNMEGSVFTAPPKDWDFYIFIYLETFWASQLPKARYIWDWSETGFRPQYDSFKDLVFLHLDCCPRLVHVLPLYDLNSKGCQSLETLEIVRCGELREVFPSDASESQQQGQPRKFPKLKRVHLYDLPKLQRICGRRMLAPNLETVKVKGCWGLKRLPAVGRRPRPAKEEEEEEEEAQALPEVDCEKDWWDSLEWDGEDAGHLPSHYRKRHSAYYKETRLRSSVLSYVFAYVFVTTVSSSGFQGNGACEPAAFISDFT</sequence>
<dbReference type="InterPro" id="IPR050905">
    <property type="entry name" value="Plant_NBS-LRR"/>
</dbReference>
<dbReference type="InterPro" id="IPR032675">
    <property type="entry name" value="LRR_dom_sf"/>
</dbReference>
<gene>
    <name evidence="3" type="ORF">U9M48_030983</name>
</gene>
<dbReference type="Pfam" id="PF23247">
    <property type="entry name" value="LRR_RPS2"/>
    <property type="match status" value="1"/>
</dbReference>